<dbReference type="EMBL" id="AGNL01038215">
    <property type="protein sequence ID" value="EJK53224.1"/>
    <property type="molecule type" value="Genomic_DNA"/>
</dbReference>
<accession>K0RLT7</accession>
<dbReference type="AlphaFoldDB" id="K0RLT7"/>
<feature type="non-terminal residue" evidence="2">
    <location>
        <position position="209"/>
    </location>
</feature>
<evidence type="ECO:0000313" key="2">
    <source>
        <dbReference type="EMBL" id="EJK53224.1"/>
    </source>
</evidence>
<keyword evidence="3" id="KW-1185">Reference proteome</keyword>
<feature type="compositionally biased region" description="Low complexity" evidence="1">
    <location>
        <begin position="12"/>
        <end position="28"/>
    </location>
</feature>
<dbReference type="Proteomes" id="UP000266841">
    <property type="component" value="Unassembled WGS sequence"/>
</dbReference>
<evidence type="ECO:0000256" key="1">
    <source>
        <dbReference type="SAM" id="MobiDB-lite"/>
    </source>
</evidence>
<organism evidence="2 3">
    <name type="scientific">Thalassiosira oceanica</name>
    <name type="common">Marine diatom</name>
    <dbReference type="NCBI Taxonomy" id="159749"/>
    <lineage>
        <taxon>Eukaryota</taxon>
        <taxon>Sar</taxon>
        <taxon>Stramenopiles</taxon>
        <taxon>Ochrophyta</taxon>
        <taxon>Bacillariophyta</taxon>
        <taxon>Coscinodiscophyceae</taxon>
        <taxon>Thalassiosirophycidae</taxon>
        <taxon>Thalassiosirales</taxon>
        <taxon>Thalassiosiraceae</taxon>
        <taxon>Thalassiosira</taxon>
    </lineage>
</organism>
<sequence length="209" mass="22032">MASKRQKMALGEAAAAKSSRMRAASSSEDAAEGECKRTKLPPPGRTIRDALPDSLVAAVCDFLPVPSRLMTVLALGGRNSGSIGGTAVSSLVGGAPVTSLDFEDVEKELAGRLTDDHLESMLRLADAAMGLQILKLAGCTNITGSGLRPLRGSRVLRQVDFTLRGNHEAAKKEEEVATRLSKEEVVSFLQSLLDGGGTALRDVSFPQAW</sequence>
<comment type="caution">
    <text evidence="2">The sequence shown here is derived from an EMBL/GenBank/DDBJ whole genome shotgun (WGS) entry which is preliminary data.</text>
</comment>
<proteinExistence type="predicted"/>
<protein>
    <recommendedName>
        <fullName evidence="4">F-box domain-containing protein</fullName>
    </recommendedName>
</protein>
<evidence type="ECO:0000313" key="3">
    <source>
        <dbReference type="Proteomes" id="UP000266841"/>
    </source>
</evidence>
<reference evidence="2 3" key="1">
    <citation type="journal article" date="2012" name="Genome Biol.">
        <title>Genome and low-iron response of an oceanic diatom adapted to chronic iron limitation.</title>
        <authorList>
            <person name="Lommer M."/>
            <person name="Specht M."/>
            <person name="Roy A.S."/>
            <person name="Kraemer L."/>
            <person name="Andreson R."/>
            <person name="Gutowska M.A."/>
            <person name="Wolf J."/>
            <person name="Bergner S.V."/>
            <person name="Schilhabel M.B."/>
            <person name="Klostermeier U.C."/>
            <person name="Beiko R.G."/>
            <person name="Rosenstiel P."/>
            <person name="Hippler M."/>
            <person name="Laroche J."/>
        </authorList>
    </citation>
    <scope>NUCLEOTIDE SEQUENCE [LARGE SCALE GENOMIC DNA]</scope>
    <source>
        <strain evidence="2 3">CCMP1005</strain>
    </source>
</reference>
<feature type="region of interest" description="Disordered" evidence="1">
    <location>
        <begin position="1"/>
        <end position="46"/>
    </location>
</feature>
<name>K0RLT7_THAOC</name>
<evidence type="ECO:0008006" key="4">
    <source>
        <dbReference type="Google" id="ProtNLM"/>
    </source>
</evidence>
<gene>
    <name evidence="2" type="ORF">THAOC_27389</name>
</gene>